<dbReference type="InterPro" id="IPR019927">
    <property type="entry name" value="Ribosomal_uL3_bac/org-type"/>
</dbReference>
<dbReference type="InterPro" id="IPR009000">
    <property type="entry name" value="Transl_B-barrel_sf"/>
</dbReference>
<comment type="similarity">
    <text evidence="1 7">Belongs to the universal ribosomal protein uL3 family.</text>
</comment>
<comment type="caution">
    <text evidence="10">The sequence shown here is derived from an EMBL/GenBank/DDBJ whole genome shotgun (WGS) entry which is preliminary data.</text>
</comment>
<dbReference type="GO" id="GO:0006412">
    <property type="term" value="P:translation"/>
    <property type="evidence" value="ECO:0007669"/>
    <property type="project" value="UniProtKB-UniRule"/>
</dbReference>
<dbReference type="InterPro" id="IPR000597">
    <property type="entry name" value="Ribosomal_uL3"/>
</dbReference>
<dbReference type="FunFam" id="2.40.30.10:FF:000004">
    <property type="entry name" value="50S ribosomal protein L3"/>
    <property type="match status" value="1"/>
</dbReference>
<name>A0A2M6IVJ1_9BACT</name>
<dbReference type="Proteomes" id="UP000231056">
    <property type="component" value="Unassembled WGS sequence"/>
</dbReference>
<proteinExistence type="inferred from homology"/>
<dbReference type="NCBIfam" id="TIGR03625">
    <property type="entry name" value="L3_bact"/>
    <property type="match status" value="1"/>
</dbReference>
<evidence type="ECO:0000313" key="11">
    <source>
        <dbReference type="Proteomes" id="UP000231056"/>
    </source>
</evidence>
<dbReference type="AlphaFoldDB" id="A0A2M6IVJ1"/>
<dbReference type="PROSITE" id="PS00474">
    <property type="entry name" value="RIBOSOMAL_L3"/>
    <property type="match status" value="1"/>
</dbReference>
<comment type="function">
    <text evidence="8">One of the primary rRNA binding proteins, it binds directly near the 3'-end of the 23S rRNA, where it nucleates assembly of the 50S subunit.</text>
</comment>
<dbReference type="InterPro" id="IPR019926">
    <property type="entry name" value="Ribosomal_uL3_CS"/>
</dbReference>
<dbReference type="PANTHER" id="PTHR11229">
    <property type="entry name" value="50S RIBOSOMAL PROTEIN L3"/>
    <property type="match status" value="1"/>
</dbReference>
<keyword evidence="5 7" id="KW-0687">Ribonucleoprotein</keyword>
<dbReference type="Pfam" id="PF00297">
    <property type="entry name" value="Ribosomal_L3"/>
    <property type="match status" value="1"/>
</dbReference>
<dbReference type="EMBL" id="PCVM01000006">
    <property type="protein sequence ID" value="PIQ73837.1"/>
    <property type="molecule type" value="Genomic_DNA"/>
</dbReference>
<keyword evidence="4 7" id="KW-0689">Ribosomal protein</keyword>
<evidence type="ECO:0000256" key="8">
    <source>
        <dbReference type="RuleBase" id="RU003906"/>
    </source>
</evidence>
<evidence type="ECO:0000256" key="3">
    <source>
        <dbReference type="ARBA" id="ARBA00022884"/>
    </source>
</evidence>
<evidence type="ECO:0000256" key="1">
    <source>
        <dbReference type="ARBA" id="ARBA00006540"/>
    </source>
</evidence>
<feature type="region of interest" description="Disordered" evidence="9">
    <location>
        <begin position="145"/>
        <end position="186"/>
    </location>
</feature>
<evidence type="ECO:0000256" key="4">
    <source>
        <dbReference type="ARBA" id="ARBA00022980"/>
    </source>
</evidence>
<sequence length="226" mass="24635">MSGFILGIKTKQSQIYNEDGVLMPVTSVFTAPCYVVDFKWLEKEGYTSIVLGTKLGKHTPKPVQGTLKKAGIKDSLQFLREIRFVLDGKNIKKIEDSEKIGIQIGEQIFYKGSEIKPEMVFKIGDKINVSALSKGKGFQGVVRRHGFAGGPKTHGQSDRERAPGSIGNSATPGRVFKGKRMPGRMGGTRATIENLEVISFDETTMTIKGLIPGFKGGLVEVRTSGL</sequence>
<dbReference type="GO" id="GO:0003735">
    <property type="term" value="F:structural constituent of ribosome"/>
    <property type="evidence" value="ECO:0007669"/>
    <property type="project" value="UniProtKB-UniRule"/>
</dbReference>
<evidence type="ECO:0000256" key="7">
    <source>
        <dbReference type="RuleBase" id="RU003905"/>
    </source>
</evidence>
<evidence type="ECO:0000256" key="6">
    <source>
        <dbReference type="NCBIfam" id="TIGR03625"/>
    </source>
</evidence>
<evidence type="ECO:0000256" key="5">
    <source>
        <dbReference type="ARBA" id="ARBA00023274"/>
    </source>
</evidence>
<keyword evidence="2 8" id="KW-0699">rRNA-binding</keyword>
<dbReference type="GO" id="GO:0022625">
    <property type="term" value="C:cytosolic large ribosomal subunit"/>
    <property type="evidence" value="ECO:0007669"/>
    <property type="project" value="TreeGrafter"/>
</dbReference>
<gene>
    <name evidence="10" type="primary">rplC</name>
    <name evidence="10" type="ORF">COV58_00250</name>
</gene>
<evidence type="ECO:0000256" key="9">
    <source>
        <dbReference type="SAM" id="MobiDB-lite"/>
    </source>
</evidence>
<dbReference type="SUPFAM" id="SSF50447">
    <property type="entry name" value="Translation proteins"/>
    <property type="match status" value="1"/>
</dbReference>
<dbReference type="Gene3D" id="2.40.30.10">
    <property type="entry name" value="Translation factors"/>
    <property type="match status" value="1"/>
</dbReference>
<dbReference type="PANTHER" id="PTHR11229:SF16">
    <property type="entry name" value="LARGE RIBOSOMAL SUBUNIT PROTEIN UL3C"/>
    <property type="match status" value="1"/>
</dbReference>
<keyword evidence="3 8" id="KW-0694">RNA-binding</keyword>
<evidence type="ECO:0000313" key="10">
    <source>
        <dbReference type="EMBL" id="PIQ73837.1"/>
    </source>
</evidence>
<dbReference type="Gene3D" id="3.30.160.810">
    <property type="match status" value="1"/>
</dbReference>
<reference evidence="10 11" key="1">
    <citation type="submission" date="2017-09" db="EMBL/GenBank/DDBJ databases">
        <title>Depth-based differentiation of microbial function through sediment-hosted aquifers and enrichment of novel symbionts in the deep terrestrial subsurface.</title>
        <authorList>
            <person name="Probst A.J."/>
            <person name="Ladd B."/>
            <person name="Jarett J.K."/>
            <person name="Geller-Mcgrath D.E."/>
            <person name="Sieber C.M."/>
            <person name="Emerson J.B."/>
            <person name="Anantharaman K."/>
            <person name="Thomas B.C."/>
            <person name="Malmstrom R."/>
            <person name="Stieglmeier M."/>
            <person name="Klingl A."/>
            <person name="Woyke T."/>
            <person name="Ryan C.M."/>
            <person name="Banfield J.F."/>
        </authorList>
    </citation>
    <scope>NUCLEOTIDE SEQUENCE [LARGE SCALE GENOMIC DNA]</scope>
    <source>
        <strain evidence="10">CG11_big_fil_rev_8_21_14_0_20_36_8</strain>
    </source>
</reference>
<evidence type="ECO:0000256" key="2">
    <source>
        <dbReference type="ARBA" id="ARBA00022730"/>
    </source>
</evidence>
<comment type="subunit">
    <text evidence="8">Part of the 50S ribosomal subunit. Forms a cluster with proteins L14 and L19.</text>
</comment>
<organism evidence="10 11">
    <name type="scientific">Candidatus Roizmanbacteria bacterium CG11_big_fil_rev_8_21_14_0_20_36_8</name>
    <dbReference type="NCBI Taxonomy" id="1974856"/>
    <lineage>
        <taxon>Bacteria</taxon>
        <taxon>Candidatus Roizmaniibacteriota</taxon>
    </lineage>
</organism>
<dbReference type="GO" id="GO:0019843">
    <property type="term" value="F:rRNA binding"/>
    <property type="evidence" value="ECO:0007669"/>
    <property type="project" value="UniProtKB-KW"/>
</dbReference>
<protein>
    <recommendedName>
        <fullName evidence="6 8">50S ribosomal protein L3</fullName>
    </recommendedName>
</protein>
<accession>A0A2M6IVJ1</accession>